<evidence type="ECO:0008006" key="4">
    <source>
        <dbReference type="Google" id="ProtNLM"/>
    </source>
</evidence>
<accession>A0A423PVA3</accession>
<dbReference type="RefSeq" id="WP_185015530.1">
    <property type="nucleotide sequence ID" value="NZ_AYKH01000004.1"/>
</dbReference>
<evidence type="ECO:0000313" key="3">
    <source>
        <dbReference type="Proteomes" id="UP000283993"/>
    </source>
</evidence>
<protein>
    <recommendedName>
        <fullName evidence="4">DUF4197 domain-containing protein</fullName>
    </recommendedName>
</protein>
<dbReference type="AlphaFoldDB" id="A0A423PVA3"/>
<sequence>MRRRLVTLLATGALFATAAAGAQDLGDRFKAFVDQVNGDDSTSAARQLPESEVVSGLKAALADGASAAVTQLGRSDGFWGDEARRIALPGWMDSAAGMLRQAGYGERLDGLQLHMNRAAEQATAEAGPILRETINAMSVTDALAVLRGSDTAATEYLRDHAGEALADKFEPIVARTTAQSQAASAYRALTSRAKPMLSFVPGMDLNLDDYVTRQALDGLFAVIGEQERAIRENPAERGTALLKKVFSATSS</sequence>
<organism evidence="2 3">
    <name type="scientific">Salinisphaera orenii MK-B5</name>
    <dbReference type="NCBI Taxonomy" id="856730"/>
    <lineage>
        <taxon>Bacteria</taxon>
        <taxon>Pseudomonadati</taxon>
        <taxon>Pseudomonadota</taxon>
        <taxon>Gammaproteobacteria</taxon>
        <taxon>Salinisphaerales</taxon>
        <taxon>Salinisphaeraceae</taxon>
        <taxon>Salinisphaera</taxon>
    </lineage>
</organism>
<dbReference type="InterPro" id="IPR025245">
    <property type="entry name" value="DUF4197"/>
</dbReference>
<dbReference type="EMBL" id="AYKH01000004">
    <property type="protein sequence ID" value="ROO29462.1"/>
    <property type="molecule type" value="Genomic_DNA"/>
</dbReference>
<feature type="chain" id="PRO_5019326535" description="DUF4197 domain-containing protein" evidence="1">
    <location>
        <begin position="23"/>
        <end position="251"/>
    </location>
</feature>
<dbReference type="Pfam" id="PF13852">
    <property type="entry name" value="DUF4197"/>
    <property type="match status" value="1"/>
</dbReference>
<comment type="caution">
    <text evidence="2">The sequence shown here is derived from an EMBL/GenBank/DDBJ whole genome shotgun (WGS) entry which is preliminary data.</text>
</comment>
<keyword evidence="1" id="KW-0732">Signal</keyword>
<dbReference type="Proteomes" id="UP000283993">
    <property type="component" value="Unassembled WGS sequence"/>
</dbReference>
<evidence type="ECO:0000256" key="1">
    <source>
        <dbReference type="SAM" id="SignalP"/>
    </source>
</evidence>
<feature type="signal peptide" evidence="1">
    <location>
        <begin position="1"/>
        <end position="22"/>
    </location>
</feature>
<gene>
    <name evidence="2" type="ORF">SAOR_03135</name>
</gene>
<reference evidence="2 3" key="1">
    <citation type="submission" date="2013-10" db="EMBL/GenBank/DDBJ databases">
        <title>Salinisphaera orenii MK-B5 Genome Sequencing.</title>
        <authorList>
            <person name="Lai Q."/>
            <person name="Li C."/>
            <person name="Shao Z."/>
        </authorList>
    </citation>
    <scope>NUCLEOTIDE SEQUENCE [LARGE SCALE GENOMIC DNA]</scope>
    <source>
        <strain evidence="2 3">MK-B5</strain>
    </source>
</reference>
<keyword evidence="3" id="KW-1185">Reference proteome</keyword>
<proteinExistence type="predicted"/>
<evidence type="ECO:0000313" key="2">
    <source>
        <dbReference type="EMBL" id="ROO29462.1"/>
    </source>
</evidence>
<name>A0A423PVA3_9GAMM</name>